<dbReference type="OrthoDB" id="2066246at2"/>
<organism evidence="1 2">
    <name type="scientific">Anaerotignum faecicola</name>
    <dbReference type="NCBI Taxonomy" id="2358141"/>
    <lineage>
        <taxon>Bacteria</taxon>
        <taxon>Bacillati</taxon>
        <taxon>Bacillota</taxon>
        <taxon>Clostridia</taxon>
        <taxon>Lachnospirales</taxon>
        <taxon>Anaerotignaceae</taxon>
        <taxon>Anaerotignum</taxon>
    </lineage>
</organism>
<reference evidence="1 2" key="1">
    <citation type="submission" date="2018-10" db="EMBL/GenBank/DDBJ databases">
        <title>Draft Genome Sequence of Anaerotignum sp. KCTC 15736.</title>
        <authorList>
            <person name="Choi S.H."/>
            <person name="Kim J.S."/>
            <person name="Kang S.W."/>
            <person name="Lee J.S."/>
            <person name="Park S.H."/>
        </authorList>
    </citation>
    <scope>NUCLEOTIDE SEQUENCE [LARGE SCALE GENOMIC DNA]</scope>
    <source>
        <strain evidence="1 2">KCTC 15736</strain>
    </source>
</reference>
<dbReference type="EMBL" id="BHVZ01000002">
    <property type="protein sequence ID" value="GCB29522.1"/>
    <property type="molecule type" value="Genomic_DNA"/>
</dbReference>
<proteinExistence type="predicted"/>
<name>A0A401LDI6_9FIRM</name>
<evidence type="ECO:0000313" key="1">
    <source>
        <dbReference type="EMBL" id="GCB29522.1"/>
    </source>
</evidence>
<keyword evidence="2" id="KW-1185">Reference proteome</keyword>
<accession>A0A401LDI6</accession>
<dbReference type="Proteomes" id="UP000287361">
    <property type="component" value="Unassembled WGS sequence"/>
</dbReference>
<gene>
    <name evidence="1" type="ORF">KGMB03357_11830</name>
</gene>
<protein>
    <submittedName>
        <fullName evidence="1">Uncharacterized protein</fullName>
    </submittedName>
</protein>
<evidence type="ECO:0000313" key="2">
    <source>
        <dbReference type="Proteomes" id="UP000287361"/>
    </source>
</evidence>
<dbReference type="AlphaFoldDB" id="A0A401LDI6"/>
<sequence>MTEMYFQLVINQRRTCDEKNKTVKSVPKTQLSAVKDLLKERGYDLNGYKAE</sequence>
<comment type="caution">
    <text evidence="1">The sequence shown here is derived from an EMBL/GenBank/DDBJ whole genome shotgun (WGS) entry which is preliminary data.</text>
</comment>